<dbReference type="EMBL" id="KI979640">
    <property type="protein sequence ID" value="EXK76024.1"/>
    <property type="molecule type" value="Genomic_DNA"/>
</dbReference>
<dbReference type="HOGENOM" id="CLU_1938278_0_0_1"/>
<gene>
    <name evidence="1" type="ORF">FOQG_19214</name>
</gene>
<reference evidence="1 2" key="1">
    <citation type="submission" date="2011-11" db="EMBL/GenBank/DDBJ databases">
        <title>The Genome Sequence of Fusarium oxysporum PHW815.</title>
        <authorList>
            <consortium name="The Broad Institute Genome Sequencing Platform"/>
            <person name="Ma L.-J."/>
            <person name="Gale L.R."/>
            <person name="Schwartz D.C."/>
            <person name="Zhou S."/>
            <person name="Corby-Kistler H."/>
            <person name="Young S.K."/>
            <person name="Zeng Q."/>
            <person name="Gargeya S."/>
            <person name="Fitzgerald M."/>
            <person name="Haas B."/>
            <person name="Abouelleil A."/>
            <person name="Alvarado L."/>
            <person name="Arachchi H.M."/>
            <person name="Berlin A."/>
            <person name="Brown A."/>
            <person name="Chapman S.B."/>
            <person name="Chen Z."/>
            <person name="Dunbar C."/>
            <person name="Freedman E."/>
            <person name="Gearin G."/>
            <person name="Goldberg J."/>
            <person name="Griggs A."/>
            <person name="Gujja S."/>
            <person name="Heiman D."/>
            <person name="Howarth C."/>
            <person name="Larson L."/>
            <person name="Lui A."/>
            <person name="MacDonald P.J.P."/>
            <person name="Montmayeur A."/>
            <person name="Murphy C."/>
            <person name="Neiman D."/>
            <person name="Pearson M."/>
            <person name="Priest M."/>
            <person name="Roberts A."/>
            <person name="Saif S."/>
            <person name="Shea T."/>
            <person name="Shenoy N."/>
            <person name="Sisk P."/>
            <person name="Stolte C."/>
            <person name="Sykes S."/>
            <person name="Wortman J."/>
            <person name="Nusbaum C."/>
            <person name="Birren B."/>
        </authorList>
    </citation>
    <scope>NUCLEOTIDE SEQUENCE [LARGE SCALE GENOMIC DNA]</scope>
    <source>
        <strain evidence="1 2">54005</strain>
    </source>
</reference>
<name>X0BBY3_FUSOX</name>
<dbReference type="Proteomes" id="UP000030663">
    <property type="component" value="Unassembled WGS sequence"/>
</dbReference>
<proteinExistence type="predicted"/>
<keyword evidence="2" id="KW-1185">Reference proteome</keyword>
<dbReference type="AlphaFoldDB" id="X0BBY3"/>
<evidence type="ECO:0000313" key="1">
    <source>
        <dbReference type="EMBL" id="EXK76024.1"/>
    </source>
</evidence>
<organism evidence="1 2">
    <name type="scientific">Fusarium oxysporum f. sp. raphani 54005</name>
    <dbReference type="NCBI Taxonomy" id="1089458"/>
    <lineage>
        <taxon>Eukaryota</taxon>
        <taxon>Fungi</taxon>
        <taxon>Dikarya</taxon>
        <taxon>Ascomycota</taxon>
        <taxon>Pezizomycotina</taxon>
        <taxon>Sordariomycetes</taxon>
        <taxon>Hypocreomycetidae</taxon>
        <taxon>Hypocreales</taxon>
        <taxon>Nectriaceae</taxon>
        <taxon>Fusarium</taxon>
        <taxon>Fusarium oxysporum species complex</taxon>
    </lineage>
</organism>
<accession>X0BBY3</accession>
<evidence type="ECO:0000313" key="2">
    <source>
        <dbReference type="Proteomes" id="UP000030663"/>
    </source>
</evidence>
<protein>
    <submittedName>
        <fullName evidence="1">Uncharacterized protein</fullName>
    </submittedName>
</protein>
<sequence length="130" mass="14897">MGSRDVERRFSVRLCWIISRKETTVLYSASSLTLATRQSRPWMACCGRLLSNFTKAGVVVQVFLTVHSKHTRMAATNLRQRRSQMFYSRCLQSRRRSLSFWTPWTSRQRGASYSCGSRTQCPAKSCATSS</sequence>